<dbReference type="PROSITE" id="PS51471">
    <property type="entry name" value="FE2OG_OXY"/>
    <property type="match status" value="1"/>
</dbReference>
<dbReference type="InterPro" id="IPR027443">
    <property type="entry name" value="IPNS-like_sf"/>
</dbReference>
<sequence length="333" mass="36849">MFQRYLSSTKSVSQKQSQDHVVPTVDISPFLKDSSSTAATEVVETIRKACLSTGFFQITGHGISKEVQDAAFAASAKFFSLPVEEKLKVHFGKHPGHRGYDPIGSQKYDDSLPDLKESYFTGPEVPLDHPAVQAKRFNMGPNVWPSTSVLPKESFQDPVETYFRDVYGLSLAILDIIAQSLPYGPRIFDEFKSGIPAAPMRLLHYPPQEALDKRQLGASAHTDFGAITLLLQDMNGGLQVQDQATKEWIGVPPVEGAFVVNVGDMLSMWTKGVYKSSWHRVINRNSRDRYSIVLFFDGNIDCSLAPLDGSESTGSPTVEEHMIKRITDSYGKA</sequence>
<accession>A0A6A6AXD2</accession>
<feature type="domain" description="Fe2OG dioxygenase" evidence="3">
    <location>
        <begin position="196"/>
        <end position="298"/>
    </location>
</feature>
<evidence type="ECO:0000256" key="2">
    <source>
        <dbReference type="RuleBase" id="RU003682"/>
    </source>
</evidence>
<dbReference type="Gene3D" id="2.60.120.330">
    <property type="entry name" value="B-lactam Antibiotic, Isopenicillin N Synthase, Chain"/>
    <property type="match status" value="1"/>
</dbReference>
<dbReference type="AlphaFoldDB" id="A0A6A6AXD2"/>
<dbReference type="GO" id="GO:0044283">
    <property type="term" value="P:small molecule biosynthetic process"/>
    <property type="evidence" value="ECO:0007669"/>
    <property type="project" value="UniProtKB-ARBA"/>
</dbReference>
<name>A0A6A6AXD2_9PEZI</name>
<keyword evidence="5" id="KW-1185">Reference proteome</keyword>
<dbReference type="Proteomes" id="UP000799438">
    <property type="component" value="Unassembled WGS sequence"/>
</dbReference>
<reference evidence="4" key="1">
    <citation type="journal article" date="2020" name="Stud. Mycol.">
        <title>101 Dothideomycetes genomes: a test case for predicting lifestyles and emergence of pathogens.</title>
        <authorList>
            <person name="Haridas S."/>
            <person name="Albert R."/>
            <person name="Binder M."/>
            <person name="Bloem J."/>
            <person name="Labutti K."/>
            <person name="Salamov A."/>
            <person name="Andreopoulos B."/>
            <person name="Baker S."/>
            <person name="Barry K."/>
            <person name="Bills G."/>
            <person name="Bluhm B."/>
            <person name="Cannon C."/>
            <person name="Castanera R."/>
            <person name="Culley D."/>
            <person name="Daum C."/>
            <person name="Ezra D."/>
            <person name="Gonzalez J."/>
            <person name="Henrissat B."/>
            <person name="Kuo A."/>
            <person name="Liang C."/>
            <person name="Lipzen A."/>
            <person name="Lutzoni F."/>
            <person name="Magnuson J."/>
            <person name="Mondo S."/>
            <person name="Nolan M."/>
            <person name="Ohm R."/>
            <person name="Pangilinan J."/>
            <person name="Park H.-J."/>
            <person name="Ramirez L."/>
            <person name="Alfaro M."/>
            <person name="Sun H."/>
            <person name="Tritt A."/>
            <person name="Yoshinaga Y."/>
            <person name="Zwiers L.-H."/>
            <person name="Turgeon B."/>
            <person name="Goodwin S."/>
            <person name="Spatafora J."/>
            <person name="Crous P."/>
            <person name="Grigoriev I."/>
        </authorList>
    </citation>
    <scope>NUCLEOTIDE SEQUENCE</scope>
    <source>
        <strain evidence="4">CBS 121167</strain>
    </source>
</reference>
<evidence type="ECO:0000259" key="3">
    <source>
        <dbReference type="PROSITE" id="PS51471"/>
    </source>
</evidence>
<dbReference type="InterPro" id="IPR044861">
    <property type="entry name" value="IPNS-like_FE2OG_OXY"/>
</dbReference>
<protein>
    <recommendedName>
        <fullName evidence="3">Fe2OG dioxygenase domain-containing protein</fullName>
    </recommendedName>
</protein>
<dbReference type="Pfam" id="PF14226">
    <property type="entry name" value="DIOX_N"/>
    <property type="match status" value="1"/>
</dbReference>
<keyword evidence="2" id="KW-0408">Iron</keyword>
<dbReference type="EMBL" id="ML995567">
    <property type="protein sequence ID" value="KAF2135594.1"/>
    <property type="molecule type" value="Genomic_DNA"/>
</dbReference>
<gene>
    <name evidence="4" type="ORF">K452DRAFT_303432</name>
</gene>
<dbReference type="RefSeq" id="XP_033391312.1">
    <property type="nucleotide sequence ID" value="XM_033542720.1"/>
</dbReference>
<dbReference type="Pfam" id="PF03171">
    <property type="entry name" value="2OG-FeII_Oxy"/>
    <property type="match status" value="1"/>
</dbReference>
<comment type="similarity">
    <text evidence="1 2">Belongs to the iron/ascorbate-dependent oxidoreductase family.</text>
</comment>
<evidence type="ECO:0000313" key="5">
    <source>
        <dbReference type="Proteomes" id="UP000799438"/>
    </source>
</evidence>
<dbReference type="InterPro" id="IPR005123">
    <property type="entry name" value="Oxoglu/Fe-dep_dioxygenase_dom"/>
</dbReference>
<dbReference type="GO" id="GO:0046872">
    <property type="term" value="F:metal ion binding"/>
    <property type="evidence" value="ECO:0007669"/>
    <property type="project" value="UniProtKB-KW"/>
</dbReference>
<organism evidence="4 5">
    <name type="scientific">Aplosporella prunicola CBS 121167</name>
    <dbReference type="NCBI Taxonomy" id="1176127"/>
    <lineage>
        <taxon>Eukaryota</taxon>
        <taxon>Fungi</taxon>
        <taxon>Dikarya</taxon>
        <taxon>Ascomycota</taxon>
        <taxon>Pezizomycotina</taxon>
        <taxon>Dothideomycetes</taxon>
        <taxon>Dothideomycetes incertae sedis</taxon>
        <taxon>Botryosphaeriales</taxon>
        <taxon>Aplosporellaceae</taxon>
        <taxon>Aplosporella</taxon>
    </lineage>
</organism>
<evidence type="ECO:0000256" key="1">
    <source>
        <dbReference type="ARBA" id="ARBA00008056"/>
    </source>
</evidence>
<dbReference type="OrthoDB" id="288590at2759"/>
<dbReference type="InterPro" id="IPR050231">
    <property type="entry name" value="Iron_ascorbate_oxido_reductase"/>
</dbReference>
<dbReference type="GeneID" id="54300217"/>
<dbReference type="SUPFAM" id="SSF51197">
    <property type="entry name" value="Clavaminate synthase-like"/>
    <property type="match status" value="1"/>
</dbReference>
<dbReference type="PRINTS" id="PR00682">
    <property type="entry name" value="IPNSYNTHASE"/>
</dbReference>
<proteinExistence type="inferred from homology"/>
<keyword evidence="2" id="KW-0560">Oxidoreductase</keyword>
<keyword evidence="2" id="KW-0479">Metal-binding</keyword>
<dbReference type="PANTHER" id="PTHR47990">
    <property type="entry name" value="2-OXOGLUTARATE (2OG) AND FE(II)-DEPENDENT OXYGENASE SUPERFAMILY PROTEIN-RELATED"/>
    <property type="match status" value="1"/>
</dbReference>
<dbReference type="GO" id="GO:0016491">
    <property type="term" value="F:oxidoreductase activity"/>
    <property type="evidence" value="ECO:0007669"/>
    <property type="project" value="UniProtKB-KW"/>
</dbReference>
<dbReference type="InterPro" id="IPR026992">
    <property type="entry name" value="DIOX_N"/>
</dbReference>
<evidence type="ECO:0000313" key="4">
    <source>
        <dbReference type="EMBL" id="KAF2135594.1"/>
    </source>
</evidence>